<dbReference type="EMBL" id="FOXQ01000001">
    <property type="protein sequence ID" value="SFP57508.1"/>
    <property type="molecule type" value="Genomic_DNA"/>
</dbReference>
<evidence type="ECO:0000256" key="4">
    <source>
        <dbReference type="ARBA" id="ARBA00022801"/>
    </source>
</evidence>
<keyword evidence="3" id="KW-0540">Nuclease</keyword>
<dbReference type="InterPro" id="IPR004610">
    <property type="entry name" value="RecJ"/>
</dbReference>
<dbReference type="RefSeq" id="WP_090653661.1">
    <property type="nucleotide sequence ID" value="NZ_FOXQ01000001.1"/>
</dbReference>
<dbReference type="GO" id="GO:0003676">
    <property type="term" value="F:nucleic acid binding"/>
    <property type="evidence" value="ECO:0007669"/>
    <property type="project" value="InterPro"/>
</dbReference>
<dbReference type="InterPro" id="IPR051673">
    <property type="entry name" value="SSDNA_exonuclease_RecJ"/>
</dbReference>
<dbReference type="Pfam" id="PF17768">
    <property type="entry name" value="RecJ_OB"/>
    <property type="match status" value="1"/>
</dbReference>
<dbReference type="STRING" id="1465490.SAMN05444277_101235"/>
<dbReference type="Gene3D" id="3.90.1640.30">
    <property type="match status" value="1"/>
</dbReference>
<comment type="similarity">
    <text evidence="1">Belongs to the RecJ family.</text>
</comment>
<dbReference type="InterPro" id="IPR001667">
    <property type="entry name" value="DDH_dom"/>
</dbReference>
<accession>A0A1I5RG36</accession>
<evidence type="ECO:0000313" key="10">
    <source>
        <dbReference type="Proteomes" id="UP000199031"/>
    </source>
</evidence>
<dbReference type="SUPFAM" id="SSF64182">
    <property type="entry name" value="DHH phosphoesterases"/>
    <property type="match status" value="1"/>
</dbReference>
<keyword evidence="5 9" id="KW-0269">Exonuclease</keyword>
<dbReference type="InterPro" id="IPR003156">
    <property type="entry name" value="DHHA1_dom"/>
</dbReference>
<feature type="domain" description="DDH" evidence="6">
    <location>
        <begin position="79"/>
        <end position="229"/>
    </location>
</feature>
<dbReference type="InterPro" id="IPR038763">
    <property type="entry name" value="DHH_sf"/>
</dbReference>
<evidence type="ECO:0000259" key="8">
    <source>
        <dbReference type="Pfam" id="PF17768"/>
    </source>
</evidence>
<evidence type="ECO:0000256" key="3">
    <source>
        <dbReference type="ARBA" id="ARBA00022722"/>
    </source>
</evidence>
<dbReference type="PANTHER" id="PTHR30255:SF2">
    <property type="entry name" value="SINGLE-STRANDED-DNA-SPECIFIC EXONUCLEASE RECJ"/>
    <property type="match status" value="1"/>
</dbReference>
<evidence type="ECO:0000313" key="9">
    <source>
        <dbReference type="EMBL" id="SFP57508.1"/>
    </source>
</evidence>
<dbReference type="GO" id="GO:0006310">
    <property type="term" value="P:DNA recombination"/>
    <property type="evidence" value="ECO:0007669"/>
    <property type="project" value="InterPro"/>
</dbReference>
<dbReference type="Proteomes" id="UP000199031">
    <property type="component" value="Unassembled WGS sequence"/>
</dbReference>
<reference evidence="9 10" key="1">
    <citation type="submission" date="2016-10" db="EMBL/GenBank/DDBJ databases">
        <authorList>
            <person name="de Groot N.N."/>
        </authorList>
    </citation>
    <scope>NUCLEOTIDE SEQUENCE [LARGE SCALE GENOMIC DNA]</scope>
    <source>
        <strain evidence="9 10">DSM 28286</strain>
    </source>
</reference>
<dbReference type="OrthoDB" id="9809852at2"/>
<dbReference type="NCBIfam" id="TIGR00644">
    <property type="entry name" value="recJ"/>
    <property type="match status" value="1"/>
</dbReference>
<evidence type="ECO:0000256" key="1">
    <source>
        <dbReference type="ARBA" id="ARBA00005915"/>
    </source>
</evidence>
<dbReference type="Pfam" id="PF01368">
    <property type="entry name" value="DHH"/>
    <property type="match status" value="1"/>
</dbReference>
<evidence type="ECO:0000256" key="2">
    <source>
        <dbReference type="ARBA" id="ARBA00019841"/>
    </source>
</evidence>
<name>A0A1I5RG36_9BACT</name>
<evidence type="ECO:0000259" key="7">
    <source>
        <dbReference type="Pfam" id="PF02272"/>
    </source>
</evidence>
<dbReference type="AlphaFoldDB" id="A0A1I5RG36"/>
<evidence type="ECO:0000259" key="6">
    <source>
        <dbReference type="Pfam" id="PF01368"/>
    </source>
</evidence>
<keyword evidence="4" id="KW-0378">Hydrolase</keyword>
<dbReference type="Gene3D" id="3.10.310.30">
    <property type="match status" value="1"/>
</dbReference>
<feature type="domain" description="RecJ OB" evidence="8">
    <location>
        <begin position="455"/>
        <end position="560"/>
    </location>
</feature>
<organism evidence="9 10">
    <name type="scientific">Parafilimonas terrae</name>
    <dbReference type="NCBI Taxonomy" id="1465490"/>
    <lineage>
        <taxon>Bacteria</taxon>
        <taxon>Pseudomonadati</taxon>
        <taxon>Bacteroidota</taxon>
        <taxon>Chitinophagia</taxon>
        <taxon>Chitinophagales</taxon>
        <taxon>Chitinophagaceae</taxon>
        <taxon>Parafilimonas</taxon>
    </lineage>
</organism>
<dbReference type="InterPro" id="IPR041122">
    <property type="entry name" value="RecJ_OB"/>
</dbReference>
<evidence type="ECO:0000256" key="5">
    <source>
        <dbReference type="ARBA" id="ARBA00022839"/>
    </source>
</evidence>
<feature type="domain" description="DHHA1" evidence="7">
    <location>
        <begin position="351"/>
        <end position="441"/>
    </location>
</feature>
<gene>
    <name evidence="9" type="ORF">SAMN05444277_101235</name>
</gene>
<protein>
    <recommendedName>
        <fullName evidence="2">Single-stranded-DNA-specific exonuclease RecJ</fullName>
    </recommendedName>
</protein>
<dbReference type="PANTHER" id="PTHR30255">
    <property type="entry name" value="SINGLE-STRANDED-DNA-SPECIFIC EXONUCLEASE RECJ"/>
    <property type="match status" value="1"/>
</dbReference>
<sequence>MQKRWNILPFDETATLQLQQALRINRTICKILVQRGIDTYNKAHDFFRPALSQLHDPWLMKDMLKAVTRIIAAINNKEKILVFGDYDVDGTTSVACMYQFLKSIYPQVAYYIPHRYKEGYGISKAGIDFAYENNFSLIIALDCGIKSAELINYAKQLNIDFVICDHHLPDEIIPDAIAVLDPKQKDCNYPYKELCGCGVGFKLMQALSDELGLLPEYYLKYIDLVAVAIAADIVPIDGENRILAFHGLKKVNENPSVSLKALLSLAGMQKKVHINSLVFIVAPRINAAGRMDDAKKAVQLFIEEDYDKAMEYAKLLHNDNTERKEADSNITDEALTLIENDAILKQRKTTVVYKEHWHKGVVGIVASRLIENYYRPTIVLTKSGDIIAGSARSVPGFNLYEAIHACREHLLGYGGHFAAAGLSMMEDKLPGFIDSFEKVVSQTITEELLIPEIIIDAELSFNEINFTFLNIIEQMEPFGPGNMRPVFISRNVKNTGYSKLVKENHVRFVLQQHDKILTGIGFNMAEKFALLESNLPLDVVYTLDINEWNGERMIQMKMIDFRLSA</sequence>
<keyword evidence="10" id="KW-1185">Reference proteome</keyword>
<dbReference type="GO" id="GO:0006281">
    <property type="term" value="P:DNA repair"/>
    <property type="evidence" value="ECO:0007669"/>
    <property type="project" value="InterPro"/>
</dbReference>
<dbReference type="Pfam" id="PF02272">
    <property type="entry name" value="DHHA1"/>
    <property type="match status" value="1"/>
</dbReference>
<proteinExistence type="inferred from homology"/>
<dbReference type="GO" id="GO:0008409">
    <property type="term" value="F:5'-3' exonuclease activity"/>
    <property type="evidence" value="ECO:0007669"/>
    <property type="project" value="InterPro"/>
</dbReference>